<feature type="compositionally biased region" description="Basic and acidic residues" evidence="1">
    <location>
        <begin position="80"/>
        <end position="91"/>
    </location>
</feature>
<proteinExistence type="predicted"/>
<evidence type="ECO:0000313" key="2">
    <source>
        <dbReference type="EMBL" id="RSM16491.1"/>
    </source>
</evidence>
<feature type="region of interest" description="Disordered" evidence="1">
    <location>
        <begin position="1"/>
        <end position="107"/>
    </location>
</feature>
<sequence length="107" mass="11920">MLQARRNEQDELNKVLEASKKTAVQEEATRKKENGTVLSHGLLDRTKRGSKSMSRKSFSLFHHKDKGAAQALQDASNGDAGEKHEKLKDRLSFGLGRKKSTNLLSQS</sequence>
<dbReference type="EMBL" id="NKCK01000001">
    <property type="protein sequence ID" value="RSM16491.1"/>
    <property type="molecule type" value="Genomic_DNA"/>
</dbReference>
<gene>
    <name evidence="2" type="ORF">CEP52_000328</name>
</gene>
<name>A0A428UQ87_9HYPO</name>
<protein>
    <submittedName>
        <fullName evidence="2">Uncharacterized protein</fullName>
    </submittedName>
</protein>
<feature type="compositionally biased region" description="Basic and acidic residues" evidence="1">
    <location>
        <begin position="1"/>
        <end position="34"/>
    </location>
</feature>
<comment type="caution">
    <text evidence="2">The sequence shown here is derived from an EMBL/GenBank/DDBJ whole genome shotgun (WGS) entry which is preliminary data.</text>
</comment>
<keyword evidence="3" id="KW-1185">Reference proteome</keyword>
<accession>A0A428UQ87</accession>
<dbReference type="STRING" id="1325735.A0A428UQ87"/>
<reference evidence="2 3" key="1">
    <citation type="submission" date="2017-06" db="EMBL/GenBank/DDBJ databases">
        <title>Comparative genomic analysis of Ambrosia Fusariam Clade fungi.</title>
        <authorList>
            <person name="Stajich J.E."/>
            <person name="Carrillo J."/>
            <person name="Kijimoto T."/>
            <person name="Eskalen A."/>
            <person name="O'Donnell K."/>
            <person name="Kasson M."/>
        </authorList>
    </citation>
    <scope>NUCLEOTIDE SEQUENCE [LARGE SCALE GENOMIC DNA]</scope>
    <source>
        <strain evidence="2 3">NRRL62579</strain>
    </source>
</reference>
<organism evidence="2 3">
    <name type="scientific">Fusarium oligoseptatum</name>
    <dbReference type="NCBI Taxonomy" id="2604345"/>
    <lineage>
        <taxon>Eukaryota</taxon>
        <taxon>Fungi</taxon>
        <taxon>Dikarya</taxon>
        <taxon>Ascomycota</taxon>
        <taxon>Pezizomycotina</taxon>
        <taxon>Sordariomycetes</taxon>
        <taxon>Hypocreomycetidae</taxon>
        <taxon>Hypocreales</taxon>
        <taxon>Nectriaceae</taxon>
        <taxon>Fusarium</taxon>
        <taxon>Fusarium solani species complex</taxon>
    </lineage>
</organism>
<evidence type="ECO:0000256" key="1">
    <source>
        <dbReference type="SAM" id="MobiDB-lite"/>
    </source>
</evidence>
<dbReference type="AlphaFoldDB" id="A0A428UQ87"/>
<dbReference type="Proteomes" id="UP000287144">
    <property type="component" value="Unassembled WGS sequence"/>
</dbReference>
<evidence type="ECO:0000313" key="3">
    <source>
        <dbReference type="Proteomes" id="UP000287144"/>
    </source>
</evidence>